<evidence type="ECO:0000313" key="2">
    <source>
        <dbReference type="Proteomes" id="UP000604475"/>
    </source>
</evidence>
<keyword evidence="2" id="KW-1185">Reference proteome</keyword>
<dbReference type="EMBL" id="JAEACQ010000236">
    <property type="protein sequence ID" value="MBL7629764.1"/>
    <property type="molecule type" value="Genomic_DNA"/>
</dbReference>
<protein>
    <submittedName>
        <fullName evidence="1">Uncharacterized protein</fullName>
    </submittedName>
</protein>
<sequence length="112" mass="12156">MISRLRVRTCGVVPRVRPQVTMDLPARRSRSGGDPWLAIAPIDPLSPPRGTLDASQEKFGVIVFEGGPWQARHVVLAFDTPLEAAAYAAEHRLSDYLVAPLSFLAPTGVPRA</sequence>
<evidence type="ECO:0000313" key="1">
    <source>
        <dbReference type="EMBL" id="MBL7629764.1"/>
    </source>
</evidence>
<gene>
    <name evidence="1" type="ORF">I7412_21835</name>
</gene>
<proteinExistence type="predicted"/>
<comment type="caution">
    <text evidence="1">The sequence shown here is derived from an EMBL/GenBank/DDBJ whole genome shotgun (WGS) entry which is preliminary data.</text>
</comment>
<organism evidence="1 2">
    <name type="scientific">Frankia nepalensis</name>
    <dbReference type="NCBI Taxonomy" id="1836974"/>
    <lineage>
        <taxon>Bacteria</taxon>
        <taxon>Bacillati</taxon>
        <taxon>Actinomycetota</taxon>
        <taxon>Actinomycetes</taxon>
        <taxon>Frankiales</taxon>
        <taxon>Frankiaceae</taxon>
        <taxon>Frankia</taxon>
    </lineage>
</organism>
<dbReference type="Proteomes" id="UP000604475">
    <property type="component" value="Unassembled WGS sequence"/>
</dbReference>
<name>A0A937RJ26_9ACTN</name>
<dbReference type="AlphaFoldDB" id="A0A937RJ26"/>
<reference evidence="1" key="1">
    <citation type="submission" date="2020-12" db="EMBL/GenBank/DDBJ databases">
        <title>Genomic characterization of non-nitrogen-fixing Frankia strains.</title>
        <authorList>
            <person name="Carlos-Shanley C."/>
            <person name="Guerra T."/>
            <person name="Hahn D."/>
        </authorList>
    </citation>
    <scope>NUCLEOTIDE SEQUENCE</scope>
    <source>
        <strain evidence="1">CN6</strain>
    </source>
</reference>
<accession>A0A937RJ26</accession>